<dbReference type="SMART" id="SM00382">
    <property type="entry name" value="AAA"/>
    <property type="match status" value="1"/>
</dbReference>
<dbReference type="PANTHER" id="PTHR43297:SF2">
    <property type="entry name" value="DIPEPTIDE TRANSPORT ATP-BINDING PROTEIN DPPD"/>
    <property type="match status" value="1"/>
</dbReference>
<organism evidence="9 10">
    <name type="scientific">Pseudooceanicola nitratireducens</name>
    <dbReference type="NCBI Taxonomy" id="517719"/>
    <lineage>
        <taxon>Bacteria</taxon>
        <taxon>Pseudomonadati</taxon>
        <taxon>Pseudomonadota</taxon>
        <taxon>Alphaproteobacteria</taxon>
        <taxon>Rhodobacterales</taxon>
        <taxon>Paracoccaceae</taxon>
        <taxon>Pseudooceanicola</taxon>
    </lineage>
</organism>
<evidence type="ECO:0000256" key="1">
    <source>
        <dbReference type="ARBA" id="ARBA00004417"/>
    </source>
</evidence>
<dbReference type="GO" id="GO:0005524">
    <property type="term" value="F:ATP binding"/>
    <property type="evidence" value="ECO:0007669"/>
    <property type="project" value="UniProtKB-KW"/>
</dbReference>
<dbReference type="SUPFAM" id="SSF52540">
    <property type="entry name" value="P-loop containing nucleoside triphosphate hydrolases"/>
    <property type="match status" value="1"/>
</dbReference>
<dbReference type="InterPro" id="IPR013563">
    <property type="entry name" value="Oligopep_ABC_C"/>
</dbReference>
<keyword evidence="5" id="KW-0547">Nucleotide-binding</keyword>
<evidence type="ECO:0000259" key="8">
    <source>
        <dbReference type="PROSITE" id="PS50893"/>
    </source>
</evidence>
<feature type="domain" description="ABC transporter" evidence="8">
    <location>
        <begin position="10"/>
        <end position="259"/>
    </location>
</feature>
<keyword evidence="3" id="KW-0813">Transport</keyword>
<protein>
    <submittedName>
        <fullName evidence="9">Peptide/nickel transport system ATP-binding protein</fullName>
    </submittedName>
</protein>
<proteinExistence type="inferred from homology"/>
<dbReference type="FunFam" id="3.40.50.300:FF:000016">
    <property type="entry name" value="Oligopeptide ABC transporter ATP-binding component"/>
    <property type="match status" value="1"/>
</dbReference>
<dbReference type="PROSITE" id="PS00211">
    <property type="entry name" value="ABC_TRANSPORTER_1"/>
    <property type="match status" value="1"/>
</dbReference>
<dbReference type="GO" id="GO:0015833">
    <property type="term" value="P:peptide transport"/>
    <property type="evidence" value="ECO:0007669"/>
    <property type="project" value="InterPro"/>
</dbReference>
<dbReference type="AlphaFoldDB" id="A0A1I1KHT9"/>
<comment type="similarity">
    <text evidence="2">Belongs to the ABC transporter superfamily.</text>
</comment>
<evidence type="ECO:0000256" key="5">
    <source>
        <dbReference type="ARBA" id="ARBA00022741"/>
    </source>
</evidence>
<dbReference type="InterPro" id="IPR003593">
    <property type="entry name" value="AAA+_ATPase"/>
</dbReference>
<accession>A0A1I1KHT9</accession>
<keyword evidence="10" id="KW-1185">Reference proteome</keyword>
<dbReference type="PROSITE" id="PS50893">
    <property type="entry name" value="ABC_TRANSPORTER_2"/>
    <property type="match status" value="1"/>
</dbReference>
<evidence type="ECO:0000313" key="9">
    <source>
        <dbReference type="EMBL" id="SFC60349.1"/>
    </source>
</evidence>
<dbReference type="GO" id="GO:0055085">
    <property type="term" value="P:transmembrane transport"/>
    <property type="evidence" value="ECO:0007669"/>
    <property type="project" value="UniProtKB-ARBA"/>
</dbReference>
<gene>
    <name evidence="9" type="ORF">SAMN05421762_1501</name>
</gene>
<evidence type="ECO:0000256" key="4">
    <source>
        <dbReference type="ARBA" id="ARBA00022475"/>
    </source>
</evidence>
<dbReference type="EMBL" id="FOLX01000001">
    <property type="protein sequence ID" value="SFC60349.1"/>
    <property type="molecule type" value="Genomic_DNA"/>
</dbReference>
<dbReference type="Proteomes" id="UP000231644">
    <property type="component" value="Unassembled WGS sequence"/>
</dbReference>
<reference evidence="9 10" key="1">
    <citation type="submission" date="2016-10" db="EMBL/GenBank/DDBJ databases">
        <authorList>
            <person name="de Groot N.N."/>
        </authorList>
    </citation>
    <scope>NUCLEOTIDE SEQUENCE [LARGE SCALE GENOMIC DNA]</scope>
    <source>
        <strain evidence="9 10">DSM 29619</strain>
    </source>
</reference>
<dbReference type="GO" id="GO:0016887">
    <property type="term" value="F:ATP hydrolysis activity"/>
    <property type="evidence" value="ECO:0007669"/>
    <property type="project" value="InterPro"/>
</dbReference>
<dbReference type="STRING" id="517719.SAMN05421762_1501"/>
<dbReference type="InterPro" id="IPR017871">
    <property type="entry name" value="ABC_transporter-like_CS"/>
</dbReference>
<dbReference type="InterPro" id="IPR050388">
    <property type="entry name" value="ABC_Ni/Peptide_Import"/>
</dbReference>
<keyword evidence="4" id="KW-1003">Cell membrane</keyword>
<dbReference type="GO" id="GO:0005886">
    <property type="term" value="C:plasma membrane"/>
    <property type="evidence" value="ECO:0007669"/>
    <property type="project" value="UniProtKB-SubCell"/>
</dbReference>
<name>A0A1I1KHT9_9RHOB</name>
<keyword evidence="6 9" id="KW-0067">ATP-binding</keyword>
<keyword evidence="7" id="KW-0472">Membrane</keyword>
<dbReference type="CDD" id="cd03257">
    <property type="entry name" value="ABC_NikE_OppD_transporters"/>
    <property type="match status" value="1"/>
</dbReference>
<evidence type="ECO:0000256" key="6">
    <source>
        <dbReference type="ARBA" id="ARBA00022840"/>
    </source>
</evidence>
<dbReference type="InterPro" id="IPR003439">
    <property type="entry name" value="ABC_transporter-like_ATP-bd"/>
</dbReference>
<dbReference type="InterPro" id="IPR027417">
    <property type="entry name" value="P-loop_NTPase"/>
</dbReference>
<evidence type="ECO:0000313" key="10">
    <source>
        <dbReference type="Proteomes" id="UP000231644"/>
    </source>
</evidence>
<dbReference type="Gene3D" id="3.40.50.300">
    <property type="entry name" value="P-loop containing nucleotide triphosphate hydrolases"/>
    <property type="match status" value="1"/>
</dbReference>
<sequence>MHMGEIILDVRDQRTSFATARGMLAAVDGVSFTLQRGRTLGVVGESGSGKSVLSRSIMRLLPGNAVVPGGSRVILNGRDLTRLSEAELRRLRGPEMAIVFQDPMTSLNPVLSIGRQIMEVLMFHLGMKKRAARARAIELLTAVGLPQPDVRVDQYPHQLSGGMRQRVAIAIAIACEPDLLIADEPTTALDVTVQAEILDLLQRMVRERNMAMILITHDMGVVAGRCDDVAVMYAGRIVEQAPVRDLFRNTRMPYTAALLASIPKVTDPPHRKLDAIDGRPPDLINPPPGCPFAPRCKLADADCDQGKPMLEGPAGHLFACIRPLGQETAA</sequence>
<dbReference type="Pfam" id="PF00005">
    <property type="entry name" value="ABC_tran"/>
    <property type="match status" value="1"/>
</dbReference>
<evidence type="ECO:0000256" key="3">
    <source>
        <dbReference type="ARBA" id="ARBA00022448"/>
    </source>
</evidence>
<evidence type="ECO:0000256" key="7">
    <source>
        <dbReference type="ARBA" id="ARBA00023136"/>
    </source>
</evidence>
<dbReference type="Pfam" id="PF08352">
    <property type="entry name" value="oligo_HPY"/>
    <property type="match status" value="1"/>
</dbReference>
<dbReference type="PANTHER" id="PTHR43297">
    <property type="entry name" value="OLIGOPEPTIDE TRANSPORT ATP-BINDING PROTEIN APPD"/>
    <property type="match status" value="1"/>
</dbReference>
<evidence type="ECO:0000256" key="2">
    <source>
        <dbReference type="ARBA" id="ARBA00005417"/>
    </source>
</evidence>
<comment type="subcellular location">
    <subcellularLocation>
        <location evidence="1">Cell inner membrane</location>
        <topology evidence="1">Peripheral membrane protein</topology>
    </subcellularLocation>
</comment>
<dbReference type="NCBIfam" id="TIGR01727">
    <property type="entry name" value="oligo_HPY"/>
    <property type="match status" value="1"/>
</dbReference>